<protein>
    <submittedName>
        <fullName evidence="1">Uncharacterized protein</fullName>
    </submittedName>
</protein>
<feature type="non-terminal residue" evidence="1">
    <location>
        <position position="70"/>
    </location>
</feature>
<dbReference type="AlphaFoldDB" id="A0AAV5WND3"/>
<dbReference type="EMBL" id="BTSY01000006">
    <property type="protein sequence ID" value="GMT32481.1"/>
    <property type="molecule type" value="Genomic_DNA"/>
</dbReference>
<comment type="caution">
    <text evidence="1">The sequence shown here is derived from an EMBL/GenBank/DDBJ whole genome shotgun (WGS) entry which is preliminary data.</text>
</comment>
<dbReference type="Proteomes" id="UP001432322">
    <property type="component" value="Unassembled WGS sequence"/>
</dbReference>
<gene>
    <name evidence="1" type="ORF">PFISCL1PPCAC_23778</name>
</gene>
<reference evidence="1" key="1">
    <citation type="submission" date="2023-10" db="EMBL/GenBank/DDBJ databases">
        <title>Genome assembly of Pristionchus species.</title>
        <authorList>
            <person name="Yoshida K."/>
            <person name="Sommer R.J."/>
        </authorList>
    </citation>
    <scope>NUCLEOTIDE SEQUENCE</scope>
    <source>
        <strain evidence="1">RS5133</strain>
    </source>
</reference>
<sequence length="70" mass="7952">CSHSRKVCVQRLQLVNDRNTIGHVQRLVEVQHRNELHVVSRPHQTVVDGSMDAHSEQSRVGITMEISLVT</sequence>
<name>A0AAV5WND3_9BILA</name>
<evidence type="ECO:0000313" key="1">
    <source>
        <dbReference type="EMBL" id="GMT32481.1"/>
    </source>
</evidence>
<accession>A0AAV5WND3</accession>
<keyword evidence="2" id="KW-1185">Reference proteome</keyword>
<organism evidence="1 2">
    <name type="scientific">Pristionchus fissidentatus</name>
    <dbReference type="NCBI Taxonomy" id="1538716"/>
    <lineage>
        <taxon>Eukaryota</taxon>
        <taxon>Metazoa</taxon>
        <taxon>Ecdysozoa</taxon>
        <taxon>Nematoda</taxon>
        <taxon>Chromadorea</taxon>
        <taxon>Rhabditida</taxon>
        <taxon>Rhabditina</taxon>
        <taxon>Diplogasteromorpha</taxon>
        <taxon>Diplogasteroidea</taxon>
        <taxon>Neodiplogasteridae</taxon>
        <taxon>Pristionchus</taxon>
    </lineage>
</organism>
<feature type="non-terminal residue" evidence="1">
    <location>
        <position position="1"/>
    </location>
</feature>
<proteinExistence type="predicted"/>
<evidence type="ECO:0000313" key="2">
    <source>
        <dbReference type="Proteomes" id="UP001432322"/>
    </source>
</evidence>